<organism evidence="2 3">
    <name type="scientific">Streptosporangium album</name>
    <dbReference type="NCBI Taxonomy" id="47479"/>
    <lineage>
        <taxon>Bacteria</taxon>
        <taxon>Bacillati</taxon>
        <taxon>Actinomycetota</taxon>
        <taxon>Actinomycetes</taxon>
        <taxon>Streptosporangiales</taxon>
        <taxon>Streptosporangiaceae</taxon>
        <taxon>Streptosporangium</taxon>
    </lineage>
</organism>
<evidence type="ECO:0008006" key="4">
    <source>
        <dbReference type="Google" id="ProtNLM"/>
    </source>
</evidence>
<accession>A0A7W7RRV0</accession>
<feature type="transmembrane region" description="Helical" evidence="1">
    <location>
        <begin position="60"/>
        <end position="81"/>
    </location>
</feature>
<dbReference type="AlphaFoldDB" id="A0A7W7RRV0"/>
<keyword evidence="1" id="KW-1133">Transmembrane helix</keyword>
<proteinExistence type="predicted"/>
<evidence type="ECO:0000256" key="1">
    <source>
        <dbReference type="SAM" id="Phobius"/>
    </source>
</evidence>
<gene>
    <name evidence="2" type="ORF">FHR32_001328</name>
</gene>
<dbReference type="Proteomes" id="UP000534286">
    <property type="component" value="Unassembled WGS sequence"/>
</dbReference>
<feature type="transmembrane region" description="Helical" evidence="1">
    <location>
        <begin position="12"/>
        <end position="40"/>
    </location>
</feature>
<reference evidence="2 3" key="1">
    <citation type="submission" date="2020-08" db="EMBL/GenBank/DDBJ databases">
        <title>Sequencing the genomes of 1000 actinobacteria strains.</title>
        <authorList>
            <person name="Klenk H.-P."/>
        </authorList>
    </citation>
    <scope>NUCLEOTIDE SEQUENCE [LARGE SCALE GENOMIC DNA]</scope>
    <source>
        <strain evidence="2 3">DSM 43023</strain>
    </source>
</reference>
<dbReference type="PROSITE" id="PS51257">
    <property type="entry name" value="PROKAR_LIPOPROTEIN"/>
    <property type="match status" value="1"/>
</dbReference>
<keyword evidence="1" id="KW-0472">Membrane</keyword>
<keyword evidence="1" id="KW-0812">Transmembrane</keyword>
<evidence type="ECO:0000313" key="3">
    <source>
        <dbReference type="Proteomes" id="UP000534286"/>
    </source>
</evidence>
<sequence>MDRKTPRGNRLGLLIVGLLLTVLGCLTIARGMGALSRIWGPAGQPLVNGPVREAFTRSPALWWAVAGAGIVLALLGLRWLLVQGRHSKLGGMRLASGPGGVTDVRTGGVAAAMAADVSAHPAILGASAAMVGTDAHPAVRLHVVADETLPMEAIREQLDGVAIPRMRRALETEHIPAVAQVSLEEPPRHRRTVV</sequence>
<keyword evidence="3" id="KW-1185">Reference proteome</keyword>
<protein>
    <recommendedName>
        <fullName evidence="4">Alkaline shock response membrane anchor protein AmaP</fullName>
    </recommendedName>
</protein>
<evidence type="ECO:0000313" key="2">
    <source>
        <dbReference type="EMBL" id="MBB4937023.1"/>
    </source>
</evidence>
<comment type="caution">
    <text evidence="2">The sequence shown here is derived from an EMBL/GenBank/DDBJ whole genome shotgun (WGS) entry which is preliminary data.</text>
</comment>
<dbReference type="RefSeq" id="WP_184753465.1">
    <property type="nucleotide sequence ID" value="NZ_BAABEK010000009.1"/>
</dbReference>
<dbReference type="EMBL" id="JACHJU010000001">
    <property type="protein sequence ID" value="MBB4937023.1"/>
    <property type="molecule type" value="Genomic_DNA"/>
</dbReference>
<name>A0A7W7RRV0_9ACTN</name>